<feature type="transmembrane region" description="Helical" evidence="9">
    <location>
        <begin position="58"/>
        <end position="77"/>
    </location>
</feature>
<keyword evidence="7 9" id="KW-0472">Membrane</keyword>
<dbReference type="UniPathway" id="UPA00666"/>
<dbReference type="GO" id="GO:0005886">
    <property type="term" value="C:plasma membrane"/>
    <property type="evidence" value="ECO:0007669"/>
    <property type="project" value="UniProtKB-SubCell"/>
</dbReference>
<dbReference type="InterPro" id="IPR045378">
    <property type="entry name" value="LNT_N"/>
</dbReference>
<comment type="caution">
    <text evidence="11">The sequence shown here is derived from an EMBL/GenBank/DDBJ whole genome shotgun (WGS) entry which is preliminary data.</text>
</comment>
<dbReference type="PROSITE" id="PS50263">
    <property type="entry name" value="CN_HYDROLASE"/>
    <property type="match status" value="1"/>
</dbReference>
<dbReference type="InterPro" id="IPR004563">
    <property type="entry name" value="Apolipo_AcylTrfase"/>
</dbReference>
<comment type="catalytic activity">
    <reaction evidence="9">
        <text>N-terminal S-1,2-diacyl-sn-glyceryl-L-cysteinyl-[lipoprotein] + a glycerophospholipid = N-acyl-S-1,2-diacyl-sn-glyceryl-L-cysteinyl-[lipoprotein] + a 2-acyl-sn-glycero-3-phospholipid + H(+)</text>
        <dbReference type="Rhea" id="RHEA:48228"/>
        <dbReference type="Rhea" id="RHEA-COMP:14681"/>
        <dbReference type="Rhea" id="RHEA-COMP:14684"/>
        <dbReference type="ChEBI" id="CHEBI:15378"/>
        <dbReference type="ChEBI" id="CHEBI:136912"/>
        <dbReference type="ChEBI" id="CHEBI:140656"/>
        <dbReference type="ChEBI" id="CHEBI:140657"/>
        <dbReference type="ChEBI" id="CHEBI:140660"/>
        <dbReference type="EC" id="2.3.1.269"/>
    </reaction>
</comment>
<evidence type="ECO:0000256" key="8">
    <source>
        <dbReference type="ARBA" id="ARBA00023315"/>
    </source>
</evidence>
<dbReference type="FunCoup" id="A0A0Q2QVB0">
    <property type="interactions" value="385"/>
</dbReference>
<dbReference type="EC" id="2.3.1.269" evidence="9"/>
<name>A0A0Q2QVB0_VIBFU</name>
<dbReference type="InterPro" id="IPR003010">
    <property type="entry name" value="C-N_Hydrolase"/>
</dbReference>
<keyword evidence="5 9" id="KW-0812">Transmembrane</keyword>
<evidence type="ECO:0000256" key="4">
    <source>
        <dbReference type="ARBA" id="ARBA00022679"/>
    </source>
</evidence>
<gene>
    <name evidence="9 11" type="primary">lnt</name>
    <name evidence="11" type="ORF">AMR76_20085</name>
</gene>
<dbReference type="NCBIfam" id="TIGR00546">
    <property type="entry name" value="lnt"/>
    <property type="match status" value="1"/>
</dbReference>
<dbReference type="GO" id="GO:0042158">
    <property type="term" value="P:lipoprotein biosynthetic process"/>
    <property type="evidence" value="ECO:0007669"/>
    <property type="project" value="UniProtKB-UniRule"/>
</dbReference>
<feature type="transmembrane region" description="Helical" evidence="9">
    <location>
        <begin position="13"/>
        <end position="46"/>
    </location>
</feature>
<dbReference type="Pfam" id="PF00795">
    <property type="entry name" value="CN_hydrolase"/>
    <property type="match status" value="1"/>
</dbReference>
<dbReference type="GO" id="GO:0016410">
    <property type="term" value="F:N-acyltransferase activity"/>
    <property type="evidence" value="ECO:0007669"/>
    <property type="project" value="UniProtKB-UniRule"/>
</dbReference>
<evidence type="ECO:0000256" key="5">
    <source>
        <dbReference type="ARBA" id="ARBA00022692"/>
    </source>
</evidence>
<dbReference type="InterPro" id="IPR036526">
    <property type="entry name" value="C-N_Hydrolase_sf"/>
</dbReference>
<comment type="subcellular location">
    <subcellularLocation>
        <location evidence="1 9">Cell membrane</location>
        <topology evidence="1 9">Multi-pass membrane protein</topology>
    </subcellularLocation>
</comment>
<evidence type="ECO:0000256" key="7">
    <source>
        <dbReference type="ARBA" id="ARBA00023136"/>
    </source>
</evidence>
<comment type="function">
    <text evidence="9">Catalyzes the phospholipid dependent N-acylation of the N-terminal cysteine of apolipoprotein, the last step in lipoprotein maturation.</text>
</comment>
<accession>A0A0Q2QVB0</accession>
<evidence type="ECO:0000256" key="1">
    <source>
        <dbReference type="ARBA" id="ARBA00004651"/>
    </source>
</evidence>
<keyword evidence="6 9" id="KW-1133">Transmembrane helix</keyword>
<dbReference type="PANTHER" id="PTHR38686">
    <property type="entry name" value="APOLIPOPROTEIN N-ACYLTRANSFERASE"/>
    <property type="match status" value="1"/>
</dbReference>
<reference evidence="11 12" key="1">
    <citation type="submission" date="2015-08" db="EMBL/GenBank/DDBJ databases">
        <title>Antibacterial properties of a collection of Vibrionaceae strains.</title>
        <authorList>
            <person name="Giubergia S."/>
        </authorList>
    </citation>
    <scope>NUCLEOTIDE SEQUENCE [LARGE SCALE GENOMIC DNA]</scope>
    <source>
        <strain evidence="11 12">S0821</strain>
    </source>
</reference>
<feature type="transmembrane region" description="Helical" evidence="9">
    <location>
        <begin position="481"/>
        <end position="500"/>
    </location>
</feature>
<dbReference type="Pfam" id="PF20154">
    <property type="entry name" value="LNT_N"/>
    <property type="match status" value="1"/>
</dbReference>
<organism evidence="11 12">
    <name type="scientific">Vibrio furnissii</name>
    <dbReference type="NCBI Taxonomy" id="29494"/>
    <lineage>
        <taxon>Bacteria</taxon>
        <taxon>Pseudomonadati</taxon>
        <taxon>Pseudomonadota</taxon>
        <taxon>Gammaproteobacteria</taxon>
        <taxon>Vibrionales</taxon>
        <taxon>Vibrionaceae</taxon>
        <taxon>Vibrio</taxon>
    </lineage>
</organism>
<protein>
    <recommendedName>
        <fullName evidence="9">Apolipoprotein N-acyltransferase</fullName>
        <shortName evidence="9">ALP N-acyltransferase</shortName>
        <ecNumber evidence="9">2.3.1.269</ecNumber>
    </recommendedName>
</protein>
<dbReference type="EMBL" id="LKHS01000023">
    <property type="protein sequence ID" value="KQH83973.1"/>
    <property type="molecule type" value="Genomic_DNA"/>
</dbReference>
<dbReference type="Gene3D" id="3.60.110.10">
    <property type="entry name" value="Carbon-nitrogen hydrolase"/>
    <property type="match status" value="1"/>
</dbReference>
<evidence type="ECO:0000259" key="10">
    <source>
        <dbReference type="PROSITE" id="PS50263"/>
    </source>
</evidence>
<dbReference type="RefSeq" id="WP_055467011.1">
    <property type="nucleotide sequence ID" value="NZ_CP035696.1"/>
</dbReference>
<dbReference type="SUPFAM" id="SSF56317">
    <property type="entry name" value="Carbon-nitrogen hydrolase"/>
    <property type="match status" value="1"/>
</dbReference>
<feature type="domain" description="CN hydrolase" evidence="10">
    <location>
        <begin position="225"/>
        <end position="471"/>
    </location>
</feature>
<evidence type="ECO:0000256" key="9">
    <source>
        <dbReference type="HAMAP-Rule" id="MF_01148"/>
    </source>
</evidence>
<comment type="similarity">
    <text evidence="2 9">Belongs to the CN hydrolase family. Apolipoprotein N-acyltransferase subfamily.</text>
</comment>
<feature type="transmembrane region" description="Helical" evidence="9">
    <location>
        <begin position="161"/>
        <end position="183"/>
    </location>
</feature>
<dbReference type="InParanoid" id="A0A0Q2QVB0"/>
<dbReference type="AlphaFoldDB" id="A0A0Q2QVB0"/>
<evidence type="ECO:0000256" key="2">
    <source>
        <dbReference type="ARBA" id="ARBA00010065"/>
    </source>
</evidence>
<feature type="transmembrane region" description="Helical" evidence="9">
    <location>
        <begin position="122"/>
        <end position="141"/>
    </location>
</feature>
<feature type="transmembrane region" description="Helical" evidence="9">
    <location>
        <begin position="190"/>
        <end position="212"/>
    </location>
</feature>
<proteinExistence type="inferred from homology"/>
<comment type="pathway">
    <text evidence="9">Protein modification; lipoprotein biosynthesis (N-acyl transfer).</text>
</comment>
<sequence>MTNIFNHRLMRPLAAAFVGALTTLAFAPYQIWPLAILSPCLLLLLLHGQSAKRSAWIGYAWGLGQFGFGISWVHVSIDTFGGMPKIASLFLMALLVGYLAIYSALFAWSLNRFFPTSNRSKLLLAAPVLWLICDWLRGWVMTGFPWLWLGYSQIDSPLANFAPLGGVELLTLVVLLCAGSLALAWQKKSVLLLVIPAVLFAVGYGLNAAQWVTPQPQRTTKVALIQGNIDQALKWLPSQRWPTIMKYTDLTRENWDADIVIWPEAAIPAFEFEIPAFLRNLDSAARMNHSALLTGILNQDDNKRYFNSILALGETPNGDYHYDLAQRFHKHHLLPFGEFVPFESILRPLAPFFNLPMSSFSEGDYVQPNIMANGHALAPALCYEIIFNEQVRANVTDETDFLLTLSNDAWFGRSIGPLQHMEIARMRALELGKPLIRSTNNGLTAVTDYQGRITAQLPQFETGVLRAEMVPTRGQTPYHTLGSWPLYLWTLFGLVAALVIQRRTPSQSASA</sequence>
<dbReference type="PANTHER" id="PTHR38686:SF1">
    <property type="entry name" value="APOLIPOPROTEIN N-ACYLTRANSFERASE"/>
    <property type="match status" value="1"/>
</dbReference>
<keyword evidence="4 9" id="KW-0808">Transferase</keyword>
<dbReference type="HAMAP" id="MF_01148">
    <property type="entry name" value="Lnt"/>
    <property type="match status" value="1"/>
</dbReference>
<evidence type="ECO:0000256" key="6">
    <source>
        <dbReference type="ARBA" id="ARBA00022989"/>
    </source>
</evidence>
<dbReference type="Proteomes" id="UP000051221">
    <property type="component" value="Unassembled WGS sequence"/>
</dbReference>
<keyword evidence="11" id="KW-0449">Lipoprotein</keyword>
<dbReference type="CDD" id="cd07571">
    <property type="entry name" value="ALP_N-acyl_transferase"/>
    <property type="match status" value="1"/>
</dbReference>
<keyword evidence="12" id="KW-1185">Reference proteome</keyword>
<keyword evidence="3 9" id="KW-1003">Cell membrane</keyword>
<evidence type="ECO:0000313" key="12">
    <source>
        <dbReference type="Proteomes" id="UP000051221"/>
    </source>
</evidence>
<evidence type="ECO:0000313" key="11">
    <source>
        <dbReference type="EMBL" id="KQH83973.1"/>
    </source>
</evidence>
<keyword evidence="8 9" id="KW-0012">Acyltransferase</keyword>
<feature type="transmembrane region" description="Helical" evidence="9">
    <location>
        <begin position="89"/>
        <end position="110"/>
    </location>
</feature>
<evidence type="ECO:0000256" key="3">
    <source>
        <dbReference type="ARBA" id="ARBA00022475"/>
    </source>
</evidence>